<dbReference type="GO" id="GO:0003700">
    <property type="term" value="F:DNA-binding transcription factor activity"/>
    <property type="evidence" value="ECO:0007669"/>
    <property type="project" value="TreeGrafter"/>
</dbReference>
<dbReference type="AlphaFoldDB" id="A0A2P8FC87"/>
<dbReference type="EMBL" id="PYGJ01000006">
    <property type="protein sequence ID" value="PSL19341.1"/>
    <property type="molecule type" value="Genomic_DNA"/>
</dbReference>
<dbReference type="Gene3D" id="1.10.260.40">
    <property type="entry name" value="lambda repressor-like DNA-binding domains"/>
    <property type="match status" value="1"/>
</dbReference>
<dbReference type="SUPFAM" id="SSF47413">
    <property type="entry name" value="lambda repressor-like DNA-binding domains"/>
    <property type="match status" value="1"/>
</dbReference>
<keyword evidence="1" id="KW-0805">Transcription regulation</keyword>
<evidence type="ECO:0000313" key="6">
    <source>
        <dbReference type="Proteomes" id="UP000240418"/>
    </source>
</evidence>
<dbReference type="Gene3D" id="3.40.50.2300">
    <property type="match status" value="2"/>
</dbReference>
<dbReference type="Proteomes" id="UP000240418">
    <property type="component" value="Unassembled WGS sequence"/>
</dbReference>
<evidence type="ECO:0000256" key="3">
    <source>
        <dbReference type="ARBA" id="ARBA00023163"/>
    </source>
</evidence>
<evidence type="ECO:0000256" key="1">
    <source>
        <dbReference type="ARBA" id="ARBA00023015"/>
    </source>
</evidence>
<gene>
    <name evidence="5" type="ORF">CLV88_10653</name>
</gene>
<feature type="domain" description="HTH lacI-type" evidence="4">
    <location>
        <begin position="9"/>
        <end position="63"/>
    </location>
</feature>
<dbReference type="SUPFAM" id="SSF53822">
    <property type="entry name" value="Periplasmic binding protein-like I"/>
    <property type="match status" value="1"/>
</dbReference>
<dbReference type="SMART" id="SM00354">
    <property type="entry name" value="HTH_LACI"/>
    <property type="match status" value="1"/>
</dbReference>
<evidence type="ECO:0000256" key="2">
    <source>
        <dbReference type="ARBA" id="ARBA00023125"/>
    </source>
</evidence>
<dbReference type="RefSeq" id="WP_165798871.1">
    <property type="nucleotide sequence ID" value="NZ_PYGJ01000006.1"/>
</dbReference>
<keyword evidence="2" id="KW-0238">DNA-binding</keyword>
<accession>A0A2P8FC87</accession>
<organism evidence="5 6">
    <name type="scientific">Shimia abyssi</name>
    <dbReference type="NCBI Taxonomy" id="1662395"/>
    <lineage>
        <taxon>Bacteria</taxon>
        <taxon>Pseudomonadati</taxon>
        <taxon>Pseudomonadota</taxon>
        <taxon>Alphaproteobacteria</taxon>
        <taxon>Rhodobacterales</taxon>
        <taxon>Roseobacteraceae</taxon>
    </lineage>
</organism>
<keyword evidence="6" id="KW-1185">Reference proteome</keyword>
<protein>
    <submittedName>
        <fullName evidence="5">LacI family transcriptional regulator</fullName>
    </submittedName>
</protein>
<dbReference type="PANTHER" id="PTHR30146">
    <property type="entry name" value="LACI-RELATED TRANSCRIPTIONAL REPRESSOR"/>
    <property type="match status" value="1"/>
</dbReference>
<proteinExistence type="predicted"/>
<keyword evidence="3" id="KW-0804">Transcription</keyword>
<reference evidence="5 6" key="1">
    <citation type="submission" date="2018-03" db="EMBL/GenBank/DDBJ databases">
        <title>Genomic Encyclopedia of Archaeal and Bacterial Type Strains, Phase II (KMG-II): from individual species to whole genera.</title>
        <authorList>
            <person name="Goeker M."/>
        </authorList>
    </citation>
    <scope>NUCLEOTIDE SEQUENCE [LARGE SCALE GENOMIC DNA]</scope>
    <source>
        <strain evidence="5 6">DSM 100673</strain>
    </source>
</reference>
<dbReference type="InterPro" id="IPR000843">
    <property type="entry name" value="HTH_LacI"/>
</dbReference>
<dbReference type="InterPro" id="IPR010982">
    <property type="entry name" value="Lambda_DNA-bd_dom_sf"/>
</dbReference>
<name>A0A2P8FC87_9RHOB</name>
<dbReference type="InterPro" id="IPR028082">
    <property type="entry name" value="Peripla_BP_I"/>
</dbReference>
<evidence type="ECO:0000259" key="4">
    <source>
        <dbReference type="PROSITE" id="PS50932"/>
    </source>
</evidence>
<dbReference type="PROSITE" id="PS50932">
    <property type="entry name" value="HTH_LACI_2"/>
    <property type="match status" value="1"/>
</dbReference>
<comment type="caution">
    <text evidence="5">The sequence shown here is derived from an EMBL/GenBank/DDBJ whole genome shotgun (WGS) entry which is preliminary data.</text>
</comment>
<dbReference type="Pfam" id="PF00356">
    <property type="entry name" value="LacI"/>
    <property type="match status" value="1"/>
</dbReference>
<dbReference type="CDD" id="cd20009">
    <property type="entry name" value="PBP1_RafR-like"/>
    <property type="match status" value="1"/>
</dbReference>
<dbReference type="GO" id="GO:0000976">
    <property type="term" value="F:transcription cis-regulatory region binding"/>
    <property type="evidence" value="ECO:0007669"/>
    <property type="project" value="TreeGrafter"/>
</dbReference>
<evidence type="ECO:0000313" key="5">
    <source>
        <dbReference type="EMBL" id="PSL19341.1"/>
    </source>
</evidence>
<dbReference type="InterPro" id="IPR046335">
    <property type="entry name" value="LacI/GalR-like_sensor"/>
</dbReference>
<dbReference type="PANTHER" id="PTHR30146:SF109">
    <property type="entry name" value="HTH-TYPE TRANSCRIPTIONAL REGULATOR GALS"/>
    <property type="match status" value="1"/>
</dbReference>
<dbReference type="Pfam" id="PF13377">
    <property type="entry name" value="Peripla_BP_3"/>
    <property type="match status" value="1"/>
</dbReference>
<sequence>MRQPKNKRPTQRTIAEKAGVSVGAVSRALANDPMMAEETRRLVHRIAQDLGYVPDRAAQRLRTGRTNVIGLILPPHDEILEFGTSIVRGISEALLDSPYHLVVMPDFSGDGADDTIRRVVRNQLADGVILSRTQPQDARIKYLLEAEFPFVTHGRSELATPHSYVDYDNAQFACHAARMLINSGARKLALLLPVRKFTFASHLQQGFMTAVRESGVAHAVINGVNIDSDAKLLESELRTLLTQEDAPDGLVLPGETSGIAALAAIQDLGLVPGKDVRIVVKQTAGIFDSIRPRTPSIGENLLEAGQLMAQLLLRQIAGEPAADLQYVQPAIIDERYIVNP</sequence>
<dbReference type="CDD" id="cd01392">
    <property type="entry name" value="HTH_LacI"/>
    <property type="match status" value="1"/>
</dbReference>